<feature type="binding site" evidence="11">
    <location>
        <position position="93"/>
    </location>
    <ligand>
        <name>Mg(2+)</name>
        <dbReference type="ChEBI" id="CHEBI:18420"/>
    </ligand>
</feature>
<comment type="catalytic activity">
    <reaction evidence="1 11">
        <text>1-(5-phospho-beta-D-ribosyl)-5'-AMP + H2O = 1-(5-phospho-beta-D-ribosyl)-5-[(5-phospho-beta-D-ribosylamino)methylideneamino]imidazole-4-carboxamide</text>
        <dbReference type="Rhea" id="RHEA:20049"/>
        <dbReference type="ChEBI" id="CHEBI:15377"/>
        <dbReference type="ChEBI" id="CHEBI:58435"/>
        <dbReference type="ChEBI" id="CHEBI:59457"/>
        <dbReference type="EC" id="3.5.4.19"/>
    </reaction>
</comment>
<evidence type="ECO:0000256" key="5">
    <source>
        <dbReference type="ARBA" id="ARBA00007731"/>
    </source>
</evidence>
<dbReference type="Proteomes" id="UP000078486">
    <property type="component" value="Unassembled WGS sequence"/>
</dbReference>
<comment type="cofactor">
    <cofactor evidence="11">
        <name>Mg(2+)</name>
        <dbReference type="ChEBI" id="CHEBI:18420"/>
    </cofactor>
    <text evidence="11">Binds 1 Mg(2+) ion per subunit.</text>
</comment>
<keyword evidence="14" id="KW-1185">Reference proteome</keyword>
<dbReference type="GO" id="GO:0000287">
    <property type="term" value="F:magnesium ion binding"/>
    <property type="evidence" value="ECO:0007669"/>
    <property type="project" value="UniProtKB-UniRule"/>
</dbReference>
<dbReference type="Gene3D" id="3.10.20.810">
    <property type="entry name" value="Phosphoribosyl-AMP cyclohydrolase"/>
    <property type="match status" value="1"/>
</dbReference>
<accession>A0A178IMD0</accession>
<evidence type="ECO:0000256" key="1">
    <source>
        <dbReference type="ARBA" id="ARBA00000024"/>
    </source>
</evidence>
<dbReference type="STRING" id="1184151.AW736_08210"/>
<comment type="similarity">
    <text evidence="11">Belongs to the PRA-CH family.</text>
</comment>
<evidence type="ECO:0000256" key="8">
    <source>
        <dbReference type="ARBA" id="ARBA00022605"/>
    </source>
</evidence>
<feature type="binding site" evidence="11">
    <location>
        <position position="89"/>
    </location>
    <ligand>
        <name>Mg(2+)</name>
        <dbReference type="ChEBI" id="CHEBI:18420"/>
    </ligand>
</feature>
<keyword evidence="7 11" id="KW-0963">Cytoplasm</keyword>
<feature type="domain" description="Phosphoribosyl-AMP cyclohydrolase" evidence="12">
    <location>
        <begin position="42"/>
        <end position="116"/>
    </location>
</feature>
<dbReference type="HAMAP" id="MF_01021">
    <property type="entry name" value="HisI"/>
    <property type="match status" value="1"/>
</dbReference>
<evidence type="ECO:0000256" key="11">
    <source>
        <dbReference type="HAMAP-Rule" id="MF_01021"/>
    </source>
</evidence>
<dbReference type="EMBL" id="LRRQ01000059">
    <property type="protein sequence ID" value="OAM90365.1"/>
    <property type="molecule type" value="Genomic_DNA"/>
</dbReference>
<protein>
    <recommendedName>
        <fullName evidence="11">Phosphoribosyl-AMP cyclohydrolase</fullName>
        <shortName evidence="11">PRA-CH</shortName>
        <ecNumber evidence="11">3.5.4.19</ecNumber>
    </recommendedName>
</protein>
<comment type="subunit">
    <text evidence="11">Homodimer.</text>
</comment>
<dbReference type="OrthoDB" id="9795769at2"/>
<comment type="caution">
    <text evidence="11">Lacks conserved residue(s) required for the propagation of feature annotation.</text>
</comment>
<sequence length="161" mass="18021">MQFLPQTTLFEIEEGDKLRPKFNEHDLIPCITQDHASGEVLMLGWMNPEALAKTIETGLAHYYSRSRQKLWKKGEQSGLFQHVISLIIDDDQDAVLIKVKVDGGASCHVGYRSCFFRQLARPTADTDFSLIFLEAQKTFDPVKAYGLAASSLPSKSTRVAS</sequence>
<dbReference type="GO" id="GO:0004635">
    <property type="term" value="F:phosphoribosyl-AMP cyclohydrolase activity"/>
    <property type="evidence" value="ECO:0007669"/>
    <property type="project" value="UniProtKB-UniRule"/>
</dbReference>
<dbReference type="PANTHER" id="PTHR42945">
    <property type="entry name" value="HISTIDINE BIOSYNTHESIS BIFUNCTIONAL PROTEIN"/>
    <property type="match status" value="1"/>
</dbReference>
<evidence type="ECO:0000256" key="9">
    <source>
        <dbReference type="ARBA" id="ARBA00022801"/>
    </source>
</evidence>
<keyword evidence="9 11" id="KW-0378">Hydrolase</keyword>
<keyword evidence="11" id="KW-0460">Magnesium</keyword>
<comment type="function">
    <text evidence="11">Catalyzes the hydrolysis of the adenine ring of phosphoribosyl-AMP.</text>
</comment>
<keyword evidence="11" id="KW-0479">Metal-binding</keyword>
<comment type="caution">
    <text evidence="13">The sequence shown here is derived from an EMBL/GenBank/DDBJ whole genome shotgun (WGS) entry which is preliminary data.</text>
</comment>
<dbReference type="InterPro" id="IPR038019">
    <property type="entry name" value="PRib_AMP_CycHydrolase_sf"/>
</dbReference>
<dbReference type="AlphaFoldDB" id="A0A178IMD0"/>
<dbReference type="GO" id="GO:0000105">
    <property type="term" value="P:L-histidine biosynthetic process"/>
    <property type="evidence" value="ECO:0007669"/>
    <property type="project" value="UniProtKB-UniRule"/>
</dbReference>
<comment type="similarity">
    <text evidence="6">In the N-terminal section; belongs to the PRA-CH family.</text>
</comment>
<keyword evidence="8 11" id="KW-0028">Amino-acid biosynthesis</keyword>
<dbReference type="SUPFAM" id="SSF141734">
    <property type="entry name" value="HisI-like"/>
    <property type="match status" value="1"/>
</dbReference>
<comment type="pathway">
    <text evidence="3 11">Amino-acid biosynthesis; L-histidine biosynthesis; L-histidine from 5-phospho-alpha-D-ribose 1-diphosphate: step 3/9.</text>
</comment>
<dbReference type="GO" id="GO:0005737">
    <property type="term" value="C:cytoplasm"/>
    <property type="evidence" value="ECO:0007669"/>
    <property type="project" value="UniProtKB-SubCell"/>
</dbReference>
<feature type="binding site" evidence="11">
    <location>
        <position position="91"/>
    </location>
    <ligand>
        <name>Mg(2+)</name>
        <dbReference type="ChEBI" id="CHEBI:18420"/>
    </ligand>
</feature>
<dbReference type="NCBIfam" id="NF000768">
    <property type="entry name" value="PRK00051.1"/>
    <property type="match status" value="1"/>
</dbReference>
<comment type="subcellular location">
    <subcellularLocation>
        <location evidence="11">Cytoplasm</location>
    </subcellularLocation>
</comment>
<name>A0A178IMD0_9BACT</name>
<evidence type="ECO:0000256" key="7">
    <source>
        <dbReference type="ARBA" id="ARBA00022490"/>
    </source>
</evidence>
<organism evidence="13 14">
    <name type="scientific">Termitidicoccus mucosus</name>
    <dbReference type="NCBI Taxonomy" id="1184151"/>
    <lineage>
        <taxon>Bacteria</taxon>
        <taxon>Pseudomonadati</taxon>
        <taxon>Verrucomicrobiota</taxon>
        <taxon>Opitutia</taxon>
        <taxon>Opitutales</taxon>
        <taxon>Opitutaceae</taxon>
        <taxon>Termitidicoccus</taxon>
    </lineage>
</organism>
<comment type="pathway">
    <text evidence="4">Amino-acid biosynthesis; L-histidine biosynthesis; L-histidine from 5-phospho-alpha-D-ribose 1-diphosphate: step 2/9.</text>
</comment>
<dbReference type="PANTHER" id="PTHR42945:SF1">
    <property type="entry name" value="HISTIDINE BIOSYNTHESIS BIFUNCTIONAL PROTEIN HIS7"/>
    <property type="match status" value="1"/>
</dbReference>
<proteinExistence type="inferred from homology"/>
<evidence type="ECO:0000256" key="10">
    <source>
        <dbReference type="ARBA" id="ARBA00023102"/>
    </source>
</evidence>
<evidence type="ECO:0000256" key="4">
    <source>
        <dbReference type="ARBA" id="ARBA00005204"/>
    </source>
</evidence>
<dbReference type="InterPro" id="IPR026660">
    <property type="entry name" value="PRA-CH"/>
</dbReference>
<evidence type="ECO:0000313" key="13">
    <source>
        <dbReference type="EMBL" id="OAM90365.1"/>
    </source>
</evidence>
<dbReference type="Pfam" id="PF01502">
    <property type="entry name" value="PRA-CH"/>
    <property type="match status" value="1"/>
</dbReference>
<evidence type="ECO:0000256" key="3">
    <source>
        <dbReference type="ARBA" id="ARBA00005169"/>
    </source>
</evidence>
<dbReference type="FunFam" id="3.10.20.810:FF:000001">
    <property type="entry name" value="Histidine biosynthesis bifunctional protein HisIE"/>
    <property type="match status" value="1"/>
</dbReference>
<evidence type="ECO:0000256" key="2">
    <source>
        <dbReference type="ARBA" id="ARBA00001460"/>
    </source>
</evidence>
<dbReference type="EC" id="3.5.4.19" evidence="11"/>
<comment type="catalytic activity">
    <reaction evidence="2">
        <text>1-(5-phospho-beta-D-ribosyl)-ATP + H2O = 1-(5-phospho-beta-D-ribosyl)-5'-AMP + diphosphate + H(+)</text>
        <dbReference type="Rhea" id="RHEA:22828"/>
        <dbReference type="ChEBI" id="CHEBI:15377"/>
        <dbReference type="ChEBI" id="CHEBI:15378"/>
        <dbReference type="ChEBI" id="CHEBI:33019"/>
        <dbReference type="ChEBI" id="CHEBI:59457"/>
        <dbReference type="ChEBI" id="CHEBI:73183"/>
        <dbReference type="EC" id="3.6.1.31"/>
    </reaction>
</comment>
<gene>
    <name evidence="11" type="primary">hisI</name>
    <name evidence="13" type="ORF">AW736_08210</name>
</gene>
<evidence type="ECO:0000259" key="12">
    <source>
        <dbReference type="Pfam" id="PF01502"/>
    </source>
</evidence>
<dbReference type="GO" id="GO:0004636">
    <property type="term" value="F:phosphoribosyl-ATP diphosphatase activity"/>
    <property type="evidence" value="ECO:0007669"/>
    <property type="project" value="UniProtKB-EC"/>
</dbReference>
<dbReference type="UniPathway" id="UPA00031">
    <property type="reaction ID" value="UER00008"/>
</dbReference>
<evidence type="ECO:0000256" key="6">
    <source>
        <dbReference type="ARBA" id="ARBA00008299"/>
    </source>
</evidence>
<dbReference type="RefSeq" id="WP_068769678.1">
    <property type="nucleotide sequence ID" value="NZ_CP109796.1"/>
</dbReference>
<dbReference type="InterPro" id="IPR002496">
    <property type="entry name" value="PRib_AMP_CycHydrolase_dom"/>
</dbReference>
<keyword evidence="10 11" id="KW-0368">Histidine biosynthesis</keyword>
<evidence type="ECO:0000313" key="14">
    <source>
        <dbReference type="Proteomes" id="UP000078486"/>
    </source>
</evidence>
<reference evidence="13 14" key="1">
    <citation type="submission" date="2016-01" db="EMBL/GenBank/DDBJ databases">
        <title>High potential of lignocellulose degradation of a new Verrucomicrobia species.</title>
        <authorList>
            <person name="Wang Y."/>
            <person name="Shi Y."/>
            <person name="Qiu Z."/>
            <person name="Liu S."/>
            <person name="Yang H."/>
        </authorList>
    </citation>
    <scope>NUCLEOTIDE SEQUENCE [LARGE SCALE GENOMIC DNA]</scope>
    <source>
        <strain evidence="13 14">TSB47</strain>
    </source>
</reference>
<comment type="similarity">
    <text evidence="5">In the C-terminal section; belongs to the PRA-PH family.</text>
</comment>